<dbReference type="InterPro" id="IPR023614">
    <property type="entry name" value="Porin_dom_sf"/>
</dbReference>
<dbReference type="EMBL" id="FQUE01000005">
    <property type="protein sequence ID" value="SHF36327.1"/>
    <property type="molecule type" value="Genomic_DNA"/>
</dbReference>
<dbReference type="Proteomes" id="UP000183987">
    <property type="component" value="Unassembled WGS sequence"/>
</dbReference>
<dbReference type="RefSeq" id="WP_072857528.1">
    <property type="nucleotide sequence ID" value="NZ_FQUE01000005.1"/>
</dbReference>
<evidence type="ECO:0000256" key="1">
    <source>
        <dbReference type="SAM" id="SignalP"/>
    </source>
</evidence>
<dbReference type="InterPro" id="IPR045748">
    <property type="entry name" value="DcaP"/>
</dbReference>
<organism evidence="2 3">
    <name type="scientific">Loktanella atrilutea</name>
    <dbReference type="NCBI Taxonomy" id="366533"/>
    <lineage>
        <taxon>Bacteria</taxon>
        <taxon>Pseudomonadati</taxon>
        <taxon>Pseudomonadota</taxon>
        <taxon>Alphaproteobacteria</taxon>
        <taxon>Rhodobacterales</taxon>
        <taxon>Roseobacteraceae</taxon>
        <taxon>Loktanella</taxon>
    </lineage>
</organism>
<accession>A0A1M5B1W6</accession>
<keyword evidence="1" id="KW-0732">Signal</keyword>
<proteinExistence type="predicted"/>
<dbReference type="STRING" id="366533.SAMN05444339_105192"/>
<evidence type="ECO:0000313" key="3">
    <source>
        <dbReference type="Proteomes" id="UP000183987"/>
    </source>
</evidence>
<gene>
    <name evidence="2" type="ORF">SAMN05444339_105192</name>
</gene>
<dbReference type="SUPFAM" id="SSF56935">
    <property type="entry name" value="Porins"/>
    <property type="match status" value="1"/>
</dbReference>
<feature type="signal peptide" evidence="1">
    <location>
        <begin position="1"/>
        <end position="22"/>
    </location>
</feature>
<dbReference type="AlphaFoldDB" id="A0A1M5B1W6"/>
<reference evidence="3" key="1">
    <citation type="submission" date="2016-11" db="EMBL/GenBank/DDBJ databases">
        <authorList>
            <person name="Varghese N."/>
            <person name="Submissions S."/>
        </authorList>
    </citation>
    <scope>NUCLEOTIDE SEQUENCE [LARGE SCALE GENOMIC DNA]</scope>
    <source>
        <strain evidence="3">DSM 29326</strain>
    </source>
</reference>
<feature type="chain" id="PRO_5032670241" evidence="1">
    <location>
        <begin position="23"/>
        <end position="372"/>
    </location>
</feature>
<sequence>MIRKTHLLLATTLLPIATVAAAQDDATRIAALEARIAALESAPSAPTAFGADTGTTLEFYGFAKLDLIYDFGYELGDTTFGLNGIGAASPTGDFFNATVRQTRLGFRTTTQTDLGELGTQVEIDFYGADEIEPRLRHATATLGGLRVGQYWTQFMPLSSYPVTLDFQGVAGIPFARQEQVAYTYEMPNSLSLTGSIEESNGDSDDPVLIAALAYDTDPLLLRASALTGTVNTASGGSADVYGINLSTTAQLWDGASVDASYTFGEGINSYMVFGGDDLDAAGDPVEMQAAYIGLTQAVGEKLTLRAIYGWRENDTGQGADDTETLTSAHLNARYQVLENTWVGAEYFHGTRDTFGGASYDVDRIQTSVQIDF</sequence>
<dbReference type="Gene3D" id="2.40.160.10">
    <property type="entry name" value="Porin"/>
    <property type="match status" value="1"/>
</dbReference>
<dbReference type="Pfam" id="PF19577">
    <property type="entry name" value="DcaP"/>
    <property type="match status" value="1"/>
</dbReference>
<evidence type="ECO:0000313" key="2">
    <source>
        <dbReference type="EMBL" id="SHF36327.1"/>
    </source>
</evidence>
<keyword evidence="3" id="KW-1185">Reference proteome</keyword>
<name>A0A1M5B1W6_LOKAT</name>
<protein>
    <submittedName>
        <fullName evidence="2">Porin subfamily protein</fullName>
    </submittedName>
</protein>
<dbReference type="OrthoDB" id="9763822at2"/>